<feature type="domain" description="F-box" evidence="1">
    <location>
        <begin position="12"/>
        <end position="57"/>
    </location>
</feature>
<dbReference type="Pfam" id="PF00646">
    <property type="entry name" value="F-box"/>
    <property type="match status" value="1"/>
</dbReference>
<dbReference type="AlphaFoldDB" id="A0A9Q1JN56"/>
<dbReference type="SMART" id="SM00256">
    <property type="entry name" value="FBOX"/>
    <property type="match status" value="1"/>
</dbReference>
<dbReference type="InterPro" id="IPR001810">
    <property type="entry name" value="F-box_dom"/>
</dbReference>
<dbReference type="InterPro" id="IPR050796">
    <property type="entry name" value="SCF_F-box_component"/>
</dbReference>
<dbReference type="InterPro" id="IPR006527">
    <property type="entry name" value="F-box-assoc_dom_typ1"/>
</dbReference>
<dbReference type="SUPFAM" id="SSF50965">
    <property type="entry name" value="Galactose oxidase, central domain"/>
    <property type="match status" value="1"/>
</dbReference>
<accession>A0A9Q1JN56</accession>
<dbReference type="SUPFAM" id="SSF81383">
    <property type="entry name" value="F-box domain"/>
    <property type="match status" value="1"/>
</dbReference>
<evidence type="ECO:0000259" key="1">
    <source>
        <dbReference type="PROSITE" id="PS50181"/>
    </source>
</evidence>
<dbReference type="Pfam" id="PF07734">
    <property type="entry name" value="FBA_1"/>
    <property type="match status" value="1"/>
</dbReference>
<keyword evidence="3" id="KW-1185">Reference proteome</keyword>
<dbReference type="InterPro" id="IPR011043">
    <property type="entry name" value="Gal_Oxase/kelch_b-propeller"/>
</dbReference>
<dbReference type="Gene3D" id="1.20.1280.50">
    <property type="match status" value="1"/>
</dbReference>
<dbReference type="OrthoDB" id="1867629at2759"/>
<dbReference type="PANTHER" id="PTHR31672:SF13">
    <property type="entry name" value="F-BOX PROTEIN CPR30-LIKE"/>
    <property type="match status" value="1"/>
</dbReference>
<dbReference type="InterPro" id="IPR036047">
    <property type="entry name" value="F-box-like_dom_sf"/>
</dbReference>
<dbReference type="EMBL" id="JAKOGI010001140">
    <property type="protein sequence ID" value="KAJ8427476.1"/>
    <property type="molecule type" value="Genomic_DNA"/>
</dbReference>
<evidence type="ECO:0000313" key="2">
    <source>
        <dbReference type="EMBL" id="KAJ8427476.1"/>
    </source>
</evidence>
<name>A0A9Q1JN56_9CARY</name>
<reference evidence="2" key="1">
    <citation type="submission" date="2022-04" db="EMBL/GenBank/DDBJ databases">
        <title>Carnegiea gigantea Genome sequencing and assembly v2.</title>
        <authorList>
            <person name="Copetti D."/>
            <person name="Sanderson M.J."/>
            <person name="Burquez A."/>
            <person name="Wojciechowski M.F."/>
        </authorList>
    </citation>
    <scope>NUCLEOTIDE SEQUENCE</scope>
    <source>
        <strain evidence="2">SGP5-SGP5p</strain>
        <tissue evidence="2">Aerial part</tissue>
    </source>
</reference>
<sequence length="409" mass="46712">MGRKNSKSRRPTSFSFDLPLDLIAQVLARLPVYTLRKLRCVCKEWRSLIDSSAFASLHFNLCNINRQNAPLFLIEEGYHGIGCFVRRSDTFRKAYEIVLPRNWGHLRPVGYLNGVILCSKYDDDGRVLGFVMWNPRTRKSIQIPPPSGSLHISGIREVLVDPASGIANDYKLVVIPFDHPSWRYHFPLNVPSSVLIEVYSLSTSSWRSSSINTKSVQQLMATHHKAAVSMNGAVHWIGYNPPNGHCIVAFDVQNDVFRYFSLPPAKDVQLGVLSILHESLVLLKLEDSETGWCLIWVMENYGMAESWVNRFKINMGHGSFLYLKRNGKFFFTKGKQGVKVCDMDSGRIQDLAKTYSDHIVLMDNFVETLGLPSEDDGQRREGFWFKMPAMEKESFGGFVIVDIVFWKYR</sequence>
<dbReference type="PANTHER" id="PTHR31672">
    <property type="entry name" value="BNACNNG10540D PROTEIN"/>
    <property type="match status" value="1"/>
</dbReference>
<dbReference type="NCBIfam" id="TIGR01640">
    <property type="entry name" value="F_box_assoc_1"/>
    <property type="match status" value="1"/>
</dbReference>
<evidence type="ECO:0000313" key="3">
    <source>
        <dbReference type="Proteomes" id="UP001153076"/>
    </source>
</evidence>
<dbReference type="CDD" id="cd22157">
    <property type="entry name" value="F-box_AtFBW1-like"/>
    <property type="match status" value="1"/>
</dbReference>
<organism evidence="2 3">
    <name type="scientific">Carnegiea gigantea</name>
    <dbReference type="NCBI Taxonomy" id="171969"/>
    <lineage>
        <taxon>Eukaryota</taxon>
        <taxon>Viridiplantae</taxon>
        <taxon>Streptophyta</taxon>
        <taxon>Embryophyta</taxon>
        <taxon>Tracheophyta</taxon>
        <taxon>Spermatophyta</taxon>
        <taxon>Magnoliopsida</taxon>
        <taxon>eudicotyledons</taxon>
        <taxon>Gunneridae</taxon>
        <taxon>Pentapetalae</taxon>
        <taxon>Caryophyllales</taxon>
        <taxon>Cactineae</taxon>
        <taxon>Cactaceae</taxon>
        <taxon>Cactoideae</taxon>
        <taxon>Echinocereeae</taxon>
        <taxon>Carnegiea</taxon>
    </lineage>
</organism>
<protein>
    <recommendedName>
        <fullName evidence="1">F-box domain-containing protein</fullName>
    </recommendedName>
</protein>
<dbReference type="InterPro" id="IPR017451">
    <property type="entry name" value="F-box-assoc_interact_dom"/>
</dbReference>
<proteinExistence type="predicted"/>
<dbReference type="PROSITE" id="PS50181">
    <property type="entry name" value="FBOX"/>
    <property type="match status" value="1"/>
</dbReference>
<dbReference type="Proteomes" id="UP001153076">
    <property type="component" value="Unassembled WGS sequence"/>
</dbReference>
<gene>
    <name evidence="2" type="ORF">Cgig2_021886</name>
</gene>
<comment type="caution">
    <text evidence="2">The sequence shown here is derived from an EMBL/GenBank/DDBJ whole genome shotgun (WGS) entry which is preliminary data.</text>
</comment>